<dbReference type="OrthoDB" id="3380940at2"/>
<proteinExistence type="predicted"/>
<evidence type="ECO:0008006" key="3">
    <source>
        <dbReference type="Google" id="ProtNLM"/>
    </source>
</evidence>
<reference evidence="1 2" key="1">
    <citation type="submission" date="2019-02" db="EMBL/GenBank/DDBJ databases">
        <title>Sequencing the genomes of 1000 actinobacteria strains.</title>
        <authorList>
            <person name="Klenk H.-P."/>
        </authorList>
    </citation>
    <scope>NUCLEOTIDE SEQUENCE [LARGE SCALE GENOMIC DNA]</scope>
    <source>
        <strain evidence="1 2">DSM 45162</strain>
    </source>
</reference>
<dbReference type="Proteomes" id="UP000292564">
    <property type="component" value="Unassembled WGS sequence"/>
</dbReference>
<name>A0A4Q7ZEH4_9ACTN</name>
<organism evidence="1 2">
    <name type="scientific">Krasilnikovia cinnamomea</name>
    <dbReference type="NCBI Taxonomy" id="349313"/>
    <lineage>
        <taxon>Bacteria</taxon>
        <taxon>Bacillati</taxon>
        <taxon>Actinomycetota</taxon>
        <taxon>Actinomycetes</taxon>
        <taxon>Micromonosporales</taxon>
        <taxon>Micromonosporaceae</taxon>
        <taxon>Krasilnikovia</taxon>
    </lineage>
</organism>
<comment type="caution">
    <text evidence="1">The sequence shown here is derived from an EMBL/GenBank/DDBJ whole genome shotgun (WGS) entry which is preliminary data.</text>
</comment>
<dbReference type="AlphaFoldDB" id="A0A4Q7ZEH4"/>
<keyword evidence="2" id="KW-1185">Reference proteome</keyword>
<dbReference type="RefSeq" id="WP_130507711.1">
    <property type="nucleotide sequence ID" value="NZ_SHKY01000001.1"/>
</dbReference>
<evidence type="ECO:0000313" key="1">
    <source>
        <dbReference type="EMBL" id="RZU48475.1"/>
    </source>
</evidence>
<sequence>MTRVLMGDFSALHRLGLEDILRREGIELIDTAGTDVLARLLEALPDVIVLDLDKHGTGDLVHVIVHRFPAVKVVACSSRRPRMRVFPPLHYGEFYESDCDPALLTSAVQA</sequence>
<dbReference type="Gene3D" id="3.40.50.2300">
    <property type="match status" value="1"/>
</dbReference>
<evidence type="ECO:0000313" key="2">
    <source>
        <dbReference type="Proteomes" id="UP000292564"/>
    </source>
</evidence>
<dbReference type="InterPro" id="IPR011006">
    <property type="entry name" value="CheY-like_superfamily"/>
</dbReference>
<dbReference type="SUPFAM" id="SSF52172">
    <property type="entry name" value="CheY-like"/>
    <property type="match status" value="1"/>
</dbReference>
<dbReference type="EMBL" id="SHKY01000001">
    <property type="protein sequence ID" value="RZU48475.1"/>
    <property type="molecule type" value="Genomic_DNA"/>
</dbReference>
<protein>
    <recommendedName>
        <fullName evidence="3">Response regulator receiver domain-containing protein</fullName>
    </recommendedName>
</protein>
<gene>
    <name evidence="1" type="ORF">EV385_0191</name>
</gene>
<accession>A0A4Q7ZEH4</accession>